<name>A0A2P5B6Q0_TREOI</name>
<feature type="non-terminal residue" evidence="1">
    <location>
        <position position="1"/>
    </location>
</feature>
<evidence type="ECO:0000313" key="2">
    <source>
        <dbReference type="Proteomes" id="UP000237000"/>
    </source>
</evidence>
<dbReference type="AlphaFoldDB" id="A0A2P5B6Q0"/>
<accession>A0A2P5B6Q0</accession>
<proteinExistence type="predicted"/>
<dbReference type="InParanoid" id="A0A2P5B6Q0"/>
<organism evidence="1 2">
    <name type="scientific">Trema orientale</name>
    <name type="common">Charcoal tree</name>
    <name type="synonym">Celtis orientalis</name>
    <dbReference type="NCBI Taxonomy" id="63057"/>
    <lineage>
        <taxon>Eukaryota</taxon>
        <taxon>Viridiplantae</taxon>
        <taxon>Streptophyta</taxon>
        <taxon>Embryophyta</taxon>
        <taxon>Tracheophyta</taxon>
        <taxon>Spermatophyta</taxon>
        <taxon>Magnoliopsida</taxon>
        <taxon>eudicotyledons</taxon>
        <taxon>Gunneridae</taxon>
        <taxon>Pentapetalae</taxon>
        <taxon>rosids</taxon>
        <taxon>fabids</taxon>
        <taxon>Rosales</taxon>
        <taxon>Cannabaceae</taxon>
        <taxon>Trema</taxon>
    </lineage>
</organism>
<reference evidence="2" key="1">
    <citation type="submission" date="2016-06" db="EMBL/GenBank/DDBJ databases">
        <title>Parallel loss of symbiosis genes in relatives of nitrogen-fixing non-legume Parasponia.</title>
        <authorList>
            <person name="Van Velzen R."/>
            <person name="Holmer R."/>
            <person name="Bu F."/>
            <person name="Rutten L."/>
            <person name="Van Zeijl A."/>
            <person name="Liu W."/>
            <person name="Santuari L."/>
            <person name="Cao Q."/>
            <person name="Sharma T."/>
            <person name="Shen D."/>
            <person name="Roswanjaya Y."/>
            <person name="Wardhani T."/>
            <person name="Kalhor M.S."/>
            <person name="Jansen J."/>
            <person name="Van den Hoogen J."/>
            <person name="Gungor B."/>
            <person name="Hartog M."/>
            <person name="Hontelez J."/>
            <person name="Verver J."/>
            <person name="Yang W.-C."/>
            <person name="Schijlen E."/>
            <person name="Repin R."/>
            <person name="Schilthuizen M."/>
            <person name="Schranz E."/>
            <person name="Heidstra R."/>
            <person name="Miyata K."/>
            <person name="Fedorova E."/>
            <person name="Kohlen W."/>
            <person name="Bisseling T."/>
            <person name="Smit S."/>
            <person name="Geurts R."/>
        </authorList>
    </citation>
    <scope>NUCLEOTIDE SEQUENCE [LARGE SCALE GENOMIC DNA]</scope>
    <source>
        <strain evidence="2">cv. RG33-2</strain>
    </source>
</reference>
<evidence type="ECO:0000313" key="1">
    <source>
        <dbReference type="EMBL" id="PON44474.1"/>
    </source>
</evidence>
<protein>
    <submittedName>
        <fullName evidence="1">Uncharacterized protein</fullName>
    </submittedName>
</protein>
<sequence length="79" mass="8414">GGITKGLTHPSLIIGLCEMSEAKIQISEETAKPQSIITQAIVNNYQCWEQARARVSGLGYVLVGASSENFDLPKPPAEG</sequence>
<gene>
    <name evidence="1" type="ORF">TorRG33x02_330690</name>
</gene>
<dbReference type="Proteomes" id="UP000237000">
    <property type="component" value="Unassembled WGS sequence"/>
</dbReference>
<keyword evidence="2" id="KW-1185">Reference proteome</keyword>
<dbReference type="EMBL" id="JXTC01000592">
    <property type="protein sequence ID" value="PON44474.1"/>
    <property type="molecule type" value="Genomic_DNA"/>
</dbReference>
<comment type="caution">
    <text evidence="1">The sequence shown here is derived from an EMBL/GenBank/DDBJ whole genome shotgun (WGS) entry which is preliminary data.</text>
</comment>